<dbReference type="AlphaFoldDB" id="A0A1B9F830"/>
<feature type="compositionally biased region" description="Low complexity" evidence="1">
    <location>
        <begin position="94"/>
        <end position="104"/>
    </location>
</feature>
<protein>
    <submittedName>
        <fullName evidence="2">Uncharacterized protein</fullName>
    </submittedName>
</protein>
<dbReference type="STRING" id="1156395.DBT_0427"/>
<organism evidence="2 3">
    <name type="scientific">Dissulfuribacter thermophilus</name>
    <dbReference type="NCBI Taxonomy" id="1156395"/>
    <lineage>
        <taxon>Bacteria</taxon>
        <taxon>Pseudomonadati</taxon>
        <taxon>Thermodesulfobacteriota</taxon>
        <taxon>Dissulfuribacteria</taxon>
        <taxon>Dissulfuribacterales</taxon>
        <taxon>Dissulfuribacteraceae</taxon>
        <taxon>Dissulfuribacter</taxon>
    </lineage>
</organism>
<evidence type="ECO:0000313" key="3">
    <source>
        <dbReference type="Proteomes" id="UP000093080"/>
    </source>
</evidence>
<feature type="region of interest" description="Disordered" evidence="1">
    <location>
        <begin position="36"/>
        <end position="107"/>
    </location>
</feature>
<reference evidence="2 3" key="1">
    <citation type="submission" date="2016-06" db="EMBL/GenBank/DDBJ databases">
        <title>Respiratory ammonification of nitrate coupled to the oxidation of elemental sulfur in deep-sea autotrophic thermophilic bacteria.</title>
        <authorList>
            <person name="Slobodkina G.B."/>
            <person name="Mardanov A.V."/>
            <person name="Ravin N.V."/>
            <person name="Frolova A.A."/>
            <person name="Viryasiv M.B."/>
            <person name="Chernyh N.A."/>
            <person name="Bonch-Osmolovskaya E.A."/>
            <person name="Slobodkin A.I."/>
        </authorList>
    </citation>
    <scope>NUCLEOTIDE SEQUENCE [LARGE SCALE GENOMIC DNA]</scope>
    <source>
        <strain evidence="2 3">S69</strain>
    </source>
</reference>
<feature type="compositionally biased region" description="Polar residues" evidence="1">
    <location>
        <begin position="63"/>
        <end position="77"/>
    </location>
</feature>
<gene>
    <name evidence="2" type="ORF">DBT_0427</name>
</gene>
<evidence type="ECO:0000256" key="1">
    <source>
        <dbReference type="SAM" id="MobiDB-lite"/>
    </source>
</evidence>
<sequence length="177" mass="19207">MRNRRGLALATRCTNTTWCGKRSTLAEVRVAALSMSGSSAASSASHSRSRASGVKGRRPEMTRSVQVSASRRTSAGTWRSPRARKKTRTNPVGSTPTTTPSPSSGWATFRPGCRSRYPWDIVSKRDPLARLSVVAYQSGDIHRGAAVPQRVGKTHPLPVSPEEQHLLLGSCDLERLL</sequence>
<proteinExistence type="predicted"/>
<feature type="compositionally biased region" description="Low complexity" evidence="1">
    <location>
        <begin position="36"/>
        <end position="52"/>
    </location>
</feature>
<comment type="caution">
    <text evidence="2">The sequence shown here is derived from an EMBL/GenBank/DDBJ whole genome shotgun (WGS) entry which is preliminary data.</text>
</comment>
<dbReference type="EMBL" id="MAGO01000002">
    <property type="protein sequence ID" value="OCC15965.1"/>
    <property type="molecule type" value="Genomic_DNA"/>
</dbReference>
<evidence type="ECO:0000313" key="2">
    <source>
        <dbReference type="EMBL" id="OCC15965.1"/>
    </source>
</evidence>
<dbReference type="Proteomes" id="UP000093080">
    <property type="component" value="Unassembled WGS sequence"/>
</dbReference>
<keyword evidence="3" id="KW-1185">Reference proteome</keyword>
<name>A0A1B9F830_9BACT</name>
<accession>A0A1B9F830</accession>